<dbReference type="Gene3D" id="1.10.420.10">
    <property type="entry name" value="Peroxidase, domain 2"/>
    <property type="match status" value="1"/>
</dbReference>
<protein>
    <recommendedName>
        <fullName evidence="9">Plant heme peroxidase family profile domain-containing protein</fullName>
    </recommendedName>
</protein>
<reference evidence="10 11" key="1">
    <citation type="journal article" date="2011" name="Science">
        <title>The Selaginella genome identifies genetic changes associated with the evolution of vascular plants.</title>
        <authorList>
            <person name="Banks J.A."/>
            <person name="Nishiyama T."/>
            <person name="Hasebe M."/>
            <person name="Bowman J.L."/>
            <person name="Gribskov M."/>
            <person name="dePamphilis C."/>
            <person name="Albert V.A."/>
            <person name="Aono N."/>
            <person name="Aoyama T."/>
            <person name="Ambrose B.A."/>
            <person name="Ashton N.W."/>
            <person name="Axtell M.J."/>
            <person name="Barker E."/>
            <person name="Barker M.S."/>
            <person name="Bennetzen J.L."/>
            <person name="Bonawitz N.D."/>
            <person name="Chapple C."/>
            <person name="Cheng C."/>
            <person name="Correa L.G."/>
            <person name="Dacre M."/>
            <person name="DeBarry J."/>
            <person name="Dreyer I."/>
            <person name="Elias M."/>
            <person name="Engstrom E.M."/>
            <person name="Estelle M."/>
            <person name="Feng L."/>
            <person name="Finet C."/>
            <person name="Floyd S.K."/>
            <person name="Frommer W.B."/>
            <person name="Fujita T."/>
            <person name="Gramzow L."/>
            <person name="Gutensohn M."/>
            <person name="Harholt J."/>
            <person name="Hattori M."/>
            <person name="Heyl A."/>
            <person name="Hirai T."/>
            <person name="Hiwatashi Y."/>
            <person name="Ishikawa M."/>
            <person name="Iwata M."/>
            <person name="Karol K.G."/>
            <person name="Koehler B."/>
            <person name="Kolukisaoglu U."/>
            <person name="Kubo M."/>
            <person name="Kurata T."/>
            <person name="Lalonde S."/>
            <person name="Li K."/>
            <person name="Li Y."/>
            <person name="Litt A."/>
            <person name="Lyons E."/>
            <person name="Manning G."/>
            <person name="Maruyama T."/>
            <person name="Michael T.P."/>
            <person name="Mikami K."/>
            <person name="Miyazaki S."/>
            <person name="Morinaga S."/>
            <person name="Murata T."/>
            <person name="Mueller-Roeber B."/>
            <person name="Nelson D.R."/>
            <person name="Obara M."/>
            <person name="Oguri Y."/>
            <person name="Olmstead R.G."/>
            <person name="Onodera N."/>
            <person name="Petersen B.L."/>
            <person name="Pils B."/>
            <person name="Prigge M."/>
            <person name="Rensing S.A."/>
            <person name="Riano-Pachon D.M."/>
            <person name="Roberts A.W."/>
            <person name="Sato Y."/>
            <person name="Scheller H.V."/>
            <person name="Schulz B."/>
            <person name="Schulz C."/>
            <person name="Shakirov E.V."/>
            <person name="Shibagaki N."/>
            <person name="Shinohara N."/>
            <person name="Shippen D.E."/>
            <person name="Soerensen I."/>
            <person name="Sotooka R."/>
            <person name="Sugimoto N."/>
            <person name="Sugita M."/>
            <person name="Sumikawa N."/>
            <person name="Tanurdzic M."/>
            <person name="Theissen G."/>
            <person name="Ulvskov P."/>
            <person name="Wakazuki S."/>
            <person name="Weng J.K."/>
            <person name="Willats W.W."/>
            <person name="Wipf D."/>
            <person name="Wolf P.G."/>
            <person name="Yang L."/>
            <person name="Zimmer A.D."/>
            <person name="Zhu Q."/>
            <person name="Mitros T."/>
            <person name="Hellsten U."/>
            <person name="Loque D."/>
            <person name="Otillar R."/>
            <person name="Salamov A."/>
            <person name="Schmutz J."/>
            <person name="Shapiro H."/>
            <person name="Lindquist E."/>
            <person name="Lucas S."/>
            <person name="Rokhsar D."/>
            <person name="Grigoriev I.V."/>
        </authorList>
    </citation>
    <scope>NUCLEOTIDE SEQUENCE [LARGE SCALE GENOMIC DNA]</scope>
</reference>
<evidence type="ECO:0000256" key="1">
    <source>
        <dbReference type="ARBA" id="ARBA00000189"/>
    </source>
</evidence>
<dbReference type="InParanoid" id="D8TF49"/>
<accession>D8TF49</accession>
<dbReference type="GO" id="GO:0006979">
    <property type="term" value="P:response to oxidative stress"/>
    <property type="evidence" value="ECO:0007669"/>
    <property type="project" value="InterPro"/>
</dbReference>
<keyword evidence="7" id="KW-1015">Disulfide bond</keyword>
<gene>
    <name evidence="10" type="ORF">SELMODRAFT_138345</name>
</gene>
<dbReference type="SUPFAM" id="SSF48113">
    <property type="entry name" value="Heme-dependent peroxidases"/>
    <property type="match status" value="1"/>
</dbReference>
<comment type="similarity">
    <text evidence="8">Belongs to the peroxidase family.</text>
</comment>
<dbReference type="PANTHER" id="PTHR31517:SF48">
    <property type="entry name" value="PEROXIDASE 16-RELATED"/>
    <property type="match status" value="1"/>
</dbReference>
<dbReference type="EMBL" id="GL377759">
    <property type="protein sequence ID" value="EFJ04718.1"/>
    <property type="molecule type" value="Genomic_DNA"/>
</dbReference>
<comment type="cofactor">
    <cofactor evidence="6">
        <name>heme b</name>
        <dbReference type="ChEBI" id="CHEBI:60344"/>
    </cofactor>
    <text evidence="6">Binds 1 heme b (iron(II)-protoporphyrin IX) group per subunit.</text>
</comment>
<dbReference type="Proteomes" id="UP000001514">
    <property type="component" value="Unassembled WGS sequence"/>
</dbReference>
<feature type="disulfide bond" evidence="7">
    <location>
        <begin position="12"/>
        <end position="48"/>
    </location>
</feature>
<sequence>LAGAHTVGASKCFTFANGRFDRIYNFKNTSKQDETVNPEYLPYLRKKCPLGGDFTASTVEFDTGSQFNFDNWYFKNLEKRNDLLTSDQDLFQSQFTSGTGTIPISLPGTSGSP</sequence>
<dbReference type="GO" id="GO:0020037">
    <property type="term" value="F:heme binding"/>
    <property type="evidence" value="ECO:0007669"/>
    <property type="project" value="InterPro"/>
</dbReference>
<evidence type="ECO:0000256" key="8">
    <source>
        <dbReference type="RuleBase" id="RU004241"/>
    </source>
</evidence>
<keyword evidence="11" id="KW-1185">Reference proteome</keyword>
<evidence type="ECO:0000313" key="11">
    <source>
        <dbReference type="Proteomes" id="UP000001514"/>
    </source>
</evidence>
<evidence type="ECO:0000256" key="7">
    <source>
        <dbReference type="PIRSR" id="PIRSR600823-5"/>
    </source>
</evidence>
<dbReference type="Pfam" id="PF00141">
    <property type="entry name" value="peroxidase"/>
    <property type="match status" value="1"/>
</dbReference>
<dbReference type="PRINTS" id="PR00461">
    <property type="entry name" value="PLPEROXIDASE"/>
</dbReference>
<feature type="binding site" description="axial binding residue" evidence="6">
    <location>
        <position position="5"/>
    </location>
    <ligand>
        <name>heme b</name>
        <dbReference type="ChEBI" id="CHEBI:60344"/>
    </ligand>
    <ligandPart>
        <name>Fe</name>
        <dbReference type="ChEBI" id="CHEBI:18248"/>
    </ligandPart>
</feature>
<feature type="domain" description="Plant heme peroxidase family profile" evidence="9">
    <location>
        <begin position="1"/>
        <end position="102"/>
    </location>
</feature>
<evidence type="ECO:0000313" key="10">
    <source>
        <dbReference type="EMBL" id="EFJ04718.1"/>
    </source>
</evidence>
<keyword evidence="4 6" id="KW-0479">Metal-binding</keyword>
<feature type="binding site" evidence="6">
    <location>
        <position position="6"/>
    </location>
    <ligand>
        <name>Ca(2+)</name>
        <dbReference type="ChEBI" id="CHEBI:29108"/>
        <label>2</label>
    </ligand>
</feature>
<comment type="cofactor">
    <cofactor evidence="6">
        <name>Ca(2+)</name>
        <dbReference type="ChEBI" id="CHEBI:29108"/>
    </cofactor>
    <text evidence="6">Binds 2 calcium ions per subunit.</text>
</comment>
<feature type="binding site" evidence="6">
    <location>
        <position position="62"/>
    </location>
    <ligand>
        <name>Ca(2+)</name>
        <dbReference type="ChEBI" id="CHEBI:29108"/>
        <label>2</label>
    </ligand>
</feature>
<dbReference type="PROSITE" id="PS50873">
    <property type="entry name" value="PEROXIDASE_4"/>
    <property type="match status" value="1"/>
</dbReference>
<keyword evidence="3" id="KW-0349">Heme</keyword>
<dbReference type="STRING" id="88036.D8TF49"/>
<keyword evidence="6" id="KW-0106">Calcium</keyword>
<evidence type="ECO:0000256" key="5">
    <source>
        <dbReference type="ARBA" id="ARBA00023004"/>
    </source>
</evidence>
<evidence type="ECO:0000256" key="4">
    <source>
        <dbReference type="ARBA" id="ARBA00022723"/>
    </source>
</evidence>
<dbReference type="GO" id="GO:0046872">
    <property type="term" value="F:metal ion binding"/>
    <property type="evidence" value="ECO:0007669"/>
    <property type="project" value="UniProtKB-KW"/>
</dbReference>
<comment type="catalytic activity">
    <reaction evidence="1">
        <text>2 a phenolic donor + H2O2 = 2 a phenolic radical donor + 2 H2O</text>
        <dbReference type="Rhea" id="RHEA:56136"/>
        <dbReference type="ChEBI" id="CHEBI:15377"/>
        <dbReference type="ChEBI" id="CHEBI:16240"/>
        <dbReference type="ChEBI" id="CHEBI:139520"/>
        <dbReference type="ChEBI" id="CHEBI:139521"/>
        <dbReference type="EC" id="1.11.1.7"/>
    </reaction>
</comment>
<dbReference type="InterPro" id="IPR002016">
    <property type="entry name" value="Haem_peroxidase"/>
</dbReference>
<dbReference type="InterPro" id="IPR010255">
    <property type="entry name" value="Haem_peroxidase_sf"/>
</dbReference>
<name>D8TF49_SELML</name>
<evidence type="ECO:0000256" key="3">
    <source>
        <dbReference type="ARBA" id="ARBA00022617"/>
    </source>
</evidence>
<evidence type="ECO:0000256" key="2">
    <source>
        <dbReference type="ARBA" id="ARBA00022559"/>
    </source>
</evidence>
<evidence type="ECO:0000256" key="6">
    <source>
        <dbReference type="PIRSR" id="PIRSR600823-3"/>
    </source>
</evidence>
<dbReference type="PANTHER" id="PTHR31517">
    <property type="match status" value="1"/>
</dbReference>
<feature type="non-terminal residue" evidence="10">
    <location>
        <position position="1"/>
    </location>
</feature>
<dbReference type="HOGENOM" id="CLU_2137830_0_0_1"/>
<keyword evidence="2" id="KW-0560">Oxidoreductase</keyword>
<keyword evidence="2" id="KW-0575">Peroxidase</keyword>
<dbReference type="AlphaFoldDB" id="D8TF49"/>
<proteinExistence type="inferred from homology"/>
<organism evidence="11">
    <name type="scientific">Selaginella moellendorffii</name>
    <name type="common">Spikemoss</name>
    <dbReference type="NCBI Taxonomy" id="88036"/>
    <lineage>
        <taxon>Eukaryota</taxon>
        <taxon>Viridiplantae</taxon>
        <taxon>Streptophyta</taxon>
        <taxon>Embryophyta</taxon>
        <taxon>Tracheophyta</taxon>
        <taxon>Lycopodiopsida</taxon>
        <taxon>Selaginellales</taxon>
        <taxon>Selaginellaceae</taxon>
        <taxon>Selaginella</taxon>
    </lineage>
</organism>
<dbReference type="KEGG" id="smo:SELMODRAFT_138345"/>
<dbReference type="GO" id="GO:0140825">
    <property type="term" value="F:lactoperoxidase activity"/>
    <property type="evidence" value="ECO:0007669"/>
    <property type="project" value="UniProtKB-EC"/>
</dbReference>
<dbReference type="InterPro" id="IPR000823">
    <property type="entry name" value="Peroxidase_pln"/>
</dbReference>
<evidence type="ECO:0000259" key="9">
    <source>
        <dbReference type="PROSITE" id="PS50873"/>
    </source>
</evidence>
<feature type="binding site" evidence="6">
    <location>
        <position position="70"/>
    </location>
    <ligand>
        <name>Ca(2+)</name>
        <dbReference type="ChEBI" id="CHEBI:29108"/>
        <label>2</label>
    </ligand>
</feature>
<keyword evidence="5 6" id="KW-0408">Iron</keyword>